<dbReference type="GO" id="GO:0009536">
    <property type="term" value="C:plastid"/>
    <property type="evidence" value="ECO:0007669"/>
    <property type="project" value="UniProtKB-SubCell"/>
</dbReference>
<dbReference type="AlphaFoldDB" id="A0A7S3VY82"/>
<evidence type="ECO:0000259" key="4">
    <source>
        <dbReference type="Pfam" id="PF04755"/>
    </source>
</evidence>
<feature type="signal peptide" evidence="3">
    <location>
        <begin position="1"/>
        <end position="25"/>
    </location>
</feature>
<sequence length="260" mass="27624">MREGTLGSLHVHMALSVVLAAVAVATPRAALLDAIAPLNRGFSAKPADRKAVAAAIDVLAKAAPAQQAVPDIGGDWELVYTDAPDILGLDAQAGPFVRCSRIGQRISEREGTIENVIEYEPREWATSLFSNLKGDRLQQRVVTSFARREGAPATVDLKIRGVRLLPRQALGVSLESAPPLQLLGPLEPPFGSFEVLYCEGPEGPPLAEGDSAADESLDLLCSMDELAGFGNCASIRVVRTQQGYFSINRRVGPGEGWGAD</sequence>
<keyword evidence="2" id="KW-0934">Plastid</keyword>
<dbReference type="InterPro" id="IPR006843">
    <property type="entry name" value="PAP/fibrillin_dom"/>
</dbReference>
<dbReference type="EMBL" id="HBIR01001902">
    <property type="protein sequence ID" value="CAE0522530.1"/>
    <property type="molecule type" value="Transcribed_RNA"/>
</dbReference>
<evidence type="ECO:0000256" key="2">
    <source>
        <dbReference type="ARBA" id="ARBA00022640"/>
    </source>
</evidence>
<gene>
    <name evidence="5" type="ORF">EHUX00137_LOCUS1302</name>
</gene>
<feature type="domain" description="Plastid lipid-associated protein/fibrillin conserved" evidence="4">
    <location>
        <begin position="29"/>
        <end position="129"/>
    </location>
</feature>
<proteinExistence type="predicted"/>
<evidence type="ECO:0000256" key="3">
    <source>
        <dbReference type="SAM" id="SignalP"/>
    </source>
</evidence>
<keyword evidence="3" id="KW-0732">Signal</keyword>
<organism evidence="5">
    <name type="scientific">Emiliania huxleyi</name>
    <name type="common">Coccolithophore</name>
    <name type="synonym">Pontosphaera huxleyi</name>
    <dbReference type="NCBI Taxonomy" id="2903"/>
    <lineage>
        <taxon>Eukaryota</taxon>
        <taxon>Haptista</taxon>
        <taxon>Haptophyta</taxon>
        <taxon>Prymnesiophyceae</taxon>
        <taxon>Isochrysidales</taxon>
        <taxon>Noelaerhabdaceae</taxon>
        <taxon>Emiliania</taxon>
    </lineage>
</organism>
<accession>A0A7S3VY82</accession>
<dbReference type="InterPro" id="IPR039633">
    <property type="entry name" value="PAP"/>
</dbReference>
<name>A0A7S3VY82_EMIHU</name>
<comment type="subcellular location">
    <subcellularLocation>
        <location evidence="1">Plastid</location>
    </subcellularLocation>
</comment>
<feature type="chain" id="PRO_5030936113" description="Plastid lipid-associated protein/fibrillin conserved domain-containing protein" evidence="3">
    <location>
        <begin position="26"/>
        <end position="260"/>
    </location>
</feature>
<dbReference type="Pfam" id="PF04755">
    <property type="entry name" value="PAP_fibrillin"/>
    <property type="match status" value="1"/>
</dbReference>
<evidence type="ECO:0000256" key="1">
    <source>
        <dbReference type="ARBA" id="ARBA00004474"/>
    </source>
</evidence>
<dbReference type="PANTHER" id="PTHR31906">
    <property type="entry name" value="PLASTID-LIPID-ASSOCIATED PROTEIN 4, CHLOROPLASTIC-RELATED"/>
    <property type="match status" value="1"/>
</dbReference>
<protein>
    <recommendedName>
        <fullName evidence="4">Plastid lipid-associated protein/fibrillin conserved domain-containing protein</fullName>
    </recommendedName>
</protein>
<reference evidence="5" key="1">
    <citation type="submission" date="2021-01" db="EMBL/GenBank/DDBJ databases">
        <authorList>
            <person name="Corre E."/>
            <person name="Pelletier E."/>
            <person name="Niang G."/>
            <person name="Scheremetjew M."/>
            <person name="Finn R."/>
            <person name="Kale V."/>
            <person name="Holt S."/>
            <person name="Cochrane G."/>
            <person name="Meng A."/>
            <person name="Brown T."/>
            <person name="Cohen L."/>
        </authorList>
    </citation>
    <scope>NUCLEOTIDE SEQUENCE</scope>
    <source>
        <strain evidence="5">379</strain>
    </source>
</reference>
<evidence type="ECO:0000313" key="5">
    <source>
        <dbReference type="EMBL" id="CAE0522530.1"/>
    </source>
</evidence>